<evidence type="ECO:0000313" key="4">
    <source>
        <dbReference type="Proteomes" id="UP000006039"/>
    </source>
</evidence>
<reference evidence="3" key="5">
    <citation type="submission" date="2018-04" db="UniProtKB">
        <authorList>
            <consortium name="EnsemblFungi"/>
        </authorList>
    </citation>
    <scope>IDENTIFICATION</scope>
    <source>
        <strain evidence="3">R3-111a-1</strain>
    </source>
</reference>
<name>J3P4K5_GAET3</name>
<dbReference type="VEuPathDB" id="FungiDB:GGTG_08442"/>
<reference evidence="4" key="1">
    <citation type="submission" date="2010-07" db="EMBL/GenBank/DDBJ databases">
        <title>The genome sequence of Gaeumannomyces graminis var. tritici strain R3-111a-1.</title>
        <authorList>
            <consortium name="The Broad Institute Genome Sequencing Platform"/>
            <person name="Ma L.-J."/>
            <person name="Dead R."/>
            <person name="Young S."/>
            <person name="Zeng Q."/>
            <person name="Koehrsen M."/>
            <person name="Alvarado L."/>
            <person name="Berlin A."/>
            <person name="Chapman S.B."/>
            <person name="Chen Z."/>
            <person name="Freedman E."/>
            <person name="Gellesch M."/>
            <person name="Goldberg J."/>
            <person name="Griggs A."/>
            <person name="Gujja S."/>
            <person name="Heilman E.R."/>
            <person name="Heiman D."/>
            <person name="Hepburn T."/>
            <person name="Howarth C."/>
            <person name="Jen D."/>
            <person name="Larson L."/>
            <person name="Mehta T."/>
            <person name="Neiman D."/>
            <person name="Pearson M."/>
            <person name="Roberts A."/>
            <person name="Saif S."/>
            <person name="Shea T."/>
            <person name="Shenoy N."/>
            <person name="Sisk P."/>
            <person name="Stolte C."/>
            <person name="Sykes S."/>
            <person name="Walk T."/>
            <person name="White J."/>
            <person name="Yandava C."/>
            <person name="Haas B."/>
            <person name="Nusbaum C."/>
            <person name="Birren B."/>
        </authorList>
    </citation>
    <scope>NUCLEOTIDE SEQUENCE [LARGE SCALE GENOMIC DNA]</scope>
    <source>
        <strain evidence="4">R3-111a-1</strain>
    </source>
</reference>
<accession>J3P4K5</accession>
<organism evidence="2">
    <name type="scientific">Gaeumannomyces tritici (strain R3-111a-1)</name>
    <name type="common">Wheat and barley take-all root rot fungus</name>
    <name type="synonym">Gaeumannomyces graminis var. tritici</name>
    <dbReference type="NCBI Taxonomy" id="644352"/>
    <lineage>
        <taxon>Eukaryota</taxon>
        <taxon>Fungi</taxon>
        <taxon>Dikarya</taxon>
        <taxon>Ascomycota</taxon>
        <taxon>Pezizomycotina</taxon>
        <taxon>Sordariomycetes</taxon>
        <taxon>Sordariomycetidae</taxon>
        <taxon>Magnaporthales</taxon>
        <taxon>Magnaporthaceae</taxon>
        <taxon>Gaeumannomyces</taxon>
    </lineage>
</organism>
<gene>
    <name evidence="3" type="primary">20348900</name>
    <name evidence="2" type="ORF">GGTG_08442</name>
</gene>
<dbReference type="HOGENOM" id="CLU_1970712_0_0_1"/>
<evidence type="ECO:0000256" key="1">
    <source>
        <dbReference type="SAM" id="MobiDB-lite"/>
    </source>
</evidence>
<dbReference type="EnsemblFungi" id="EJT74602">
    <property type="protein sequence ID" value="EJT74602"/>
    <property type="gene ID" value="GGTG_08442"/>
</dbReference>
<reference evidence="2" key="3">
    <citation type="submission" date="2010-09" db="EMBL/GenBank/DDBJ databases">
        <title>Annotation of Gaeumannomyces graminis var. tritici R3-111a-1.</title>
        <authorList>
            <consortium name="The Broad Institute Genome Sequencing Platform"/>
            <person name="Ma L.-J."/>
            <person name="Dead R."/>
            <person name="Young S.K."/>
            <person name="Zeng Q."/>
            <person name="Gargeya S."/>
            <person name="Fitzgerald M."/>
            <person name="Haas B."/>
            <person name="Abouelleil A."/>
            <person name="Alvarado L."/>
            <person name="Arachchi H.M."/>
            <person name="Berlin A."/>
            <person name="Brown A."/>
            <person name="Chapman S.B."/>
            <person name="Chen Z."/>
            <person name="Dunbar C."/>
            <person name="Freedman E."/>
            <person name="Gearin G."/>
            <person name="Gellesch M."/>
            <person name="Goldberg J."/>
            <person name="Griggs A."/>
            <person name="Gujja S."/>
            <person name="Heiman D."/>
            <person name="Howarth C."/>
            <person name="Larson L."/>
            <person name="Lui A."/>
            <person name="MacDonald P.J.P."/>
            <person name="Mehta T."/>
            <person name="Montmayeur A."/>
            <person name="Murphy C."/>
            <person name="Neiman D."/>
            <person name="Pearson M."/>
            <person name="Priest M."/>
            <person name="Roberts A."/>
            <person name="Saif S."/>
            <person name="Shea T."/>
            <person name="Shenoy N."/>
            <person name="Sisk P."/>
            <person name="Stolte C."/>
            <person name="Sykes S."/>
            <person name="Yandava C."/>
            <person name="Wortman J."/>
            <person name="Nusbaum C."/>
            <person name="Birren B."/>
        </authorList>
    </citation>
    <scope>NUCLEOTIDE SEQUENCE</scope>
    <source>
        <strain evidence="2">R3-111a-1</strain>
    </source>
</reference>
<evidence type="ECO:0000313" key="2">
    <source>
        <dbReference type="EMBL" id="EJT74602.1"/>
    </source>
</evidence>
<evidence type="ECO:0000313" key="3">
    <source>
        <dbReference type="EnsemblFungi" id="EJT74602"/>
    </source>
</evidence>
<dbReference type="GeneID" id="20348900"/>
<dbReference type="AlphaFoldDB" id="J3P4K5"/>
<sequence>MGITPGQAEQVNSDIGKGSPGVPDSIPDHSPLGVQMRSRTLREKAIMASVPLVNGLRFPEQEFWLGSWAWKNSRELHQLANRYVMLSTPDGRAGLGPTGGSIDDIRGEGRLRARTRLGSPWHGAEPP</sequence>
<feature type="region of interest" description="Disordered" evidence="1">
    <location>
        <begin position="1"/>
        <end position="32"/>
    </location>
</feature>
<dbReference type="Proteomes" id="UP000006039">
    <property type="component" value="Unassembled WGS sequence"/>
</dbReference>
<dbReference type="RefSeq" id="XP_009224546.1">
    <property type="nucleotide sequence ID" value="XM_009226282.1"/>
</dbReference>
<proteinExistence type="predicted"/>
<reference evidence="2" key="2">
    <citation type="submission" date="2010-07" db="EMBL/GenBank/DDBJ databases">
        <authorList>
            <consortium name="The Broad Institute Genome Sequencing Platform"/>
            <consortium name="Broad Institute Genome Sequencing Center for Infectious Disease"/>
            <person name="Ma L.-J."/>
            <person name="Dead R."/>
            <person name="Young S."/>
            <person name="Zeng Q."/>
            <person name="Koehrsen M."/>
            <person name="Alvarado L."/>
            <person name="Berlin A."/>
            <person name="Chapman S.B."/>
            <person name="Chen Z."/>
            <person name="Freedman E."/>
            <person name="Gellesch M."/>
            <person name="Goldberg J."/>
            <person name="Griggs A."/>
            <person name="Gujja S."/>
            <person name="Heilman E.R."/>
            <person name="Heiman D."/>
            <person name="Hepburn T."/>
            <person name="Howarth C."/>
            <person name="Jen D."/>
            <person name="Larson L."/>
            <person name="Mehta T."/>
            <person name="Neiman D."/>
            <person name="Pearson M."/>
            <person name="Roberts A."/>
            <person name="Saif S."/>
            <person name="Shea T."/>
            <person name="Shenoy N."/>
            <person name="Sisk P."/>
            <person name="Stolte C."/>
            <person name="Sykes S."/>
            <person name="Walk T."/>
            <person name="White J."/>
            <person name="Yandava C."/>
            <person name="Haas B."/>
            <person name="Nusbaum C."/>
            <person name="Birren B."/>
        </authorList>
    </citation>
    <scope>NUCLEOTIDE SEQUENCE</scope>
    <source>
        <strain evidence="2">R3-111a-1</strain>
    </source>
</reference>
<dbReference type="EMBL" id="GL385398">
    <property type="protein sequence ID" value="EJT74602.1"/>
    <property type="molecule type" value="Genomic_DNA"/>
</dbReference>
<keyword evidence="4" id="KW-1185">Reference proteome</keyword>
<reference evidence="3" key="4">
    <citation type="journal article" date="2015" name="G3 (Bethesda)">
        <title>Genome sequences of three phytopathogenic species of the Magnaporthaceae family of fungi.</title>
        <authorList>
            <person name="Okagaki L.H."/>
            <person name="Nunes C.C."/>
            <person name="Sailsbery J."/>
            <person name="Clay B."/>
            <person name="Brown D."/>
            <person name="John T."/>
            <person name="Oh Y."/>
            <person name="Young N."/>
            <person name="Fitzgerald M."/>
            <person name="Haas B.J."/>
            <person name="Zeng Q."/>
            <person name="Young S."/>
            <person name="Adiconis X."/>
            <person name="Fan L."/>
            <person name="Levin J.Z."/>
            <person name="Mitchell T.K."/>
            <person name="Okubara P.A."/>
            <person name="Farman M.L."/>
            <person name="Kohn L.M."/>
            <person name="Birren B."/>
            <person name="Ma L.-J."/>
            <person name="Dean R.A."/>
        </authorList>
    </citation>
    <scope>NUCLEOTIDE SEQUENCE</scope>
    <source>
        <strain evidence="3">R3-111a-1</strain>
    </source>
</reference>
<protein>
    <submittedName>
        <fullName evidence="2 3">Uncharacterized protein</fullName>
    </submittedName>
</protein>